<keyword evidence="3" id="KW-1185">Reference proteome</keyword>
<feature type="region of interest" description="Disordered" evidence="1">
    <location>
        <begin position="608"/>
        <end position="670"/>
    </location>
</feature>
<gene>
    <name evidence="2" type="ORF">UV8b_03629</name>
</gene>
<feature type="compositionally biased region" description="Low complexity" evidence="1">
    <location>
        <begin position="698"/>
        <end position="716"/>
    </location>
</feature>
<dbReference type="PANTHER" id="PTHR38122">
    <property type="entry name" value="GLYCOPROTEIN X"/>
    <property type="match status" value="1"/>
</dbReference>
<accession>A0A8E5HQ88</accession>
<dbReference type="RefSeq" id="XP_042997061.1">
    <property type="nucleotide sequence ID" value="XM_043141127.1"/>
</dbReference>
<dbReference type="AlphaFoldDB" id="A0A8E5HQ88"/>
<evidence type="ECO:0000313" key="3">
    <source>
        <dbReference type="Proteomes" id="UP000027002"/>
    </source>
</evidence>
<organism evidence="2 3">
    <name type="scientific">Ustilaginoidea virens</name>
    <name type="common">Rice false smut fungus</name>
    <name type="synonym">Villosiclava virens</name>
    <dbReference type="NCBI Taxonomy" id="1159556"/>
    <lineage>
        <taxon>Eukaryota</taxon>
        <taxon>Fungi</taxon>
        <taxon>Dikarya</taxon>
        <taxon>Ascomycota</taxon>
        <taxon>Pezizomycotina</taxon>
        <taxon>Sordariomycetes</taxon>
        <taxon>Hypocreomycetidae</taxon>
        <taxon>Hypocreales</taxon>
        <taxon>Clavicipitaceae</taxon>
        <taxon>Ustilaginoidea</taxon>
    </lineage>
</organism>
<dbReference type="Proteomes" id="UP000027002">
    <property type="component" value="Chromosome 3"/>
</dbReference>
<sequence>MRIEASTKLLVAGVAAAMALETEAAGLVERSQTRFTQFPDKVLKRCDECCPITIRTIMTTILSTLYTTIYQDRTTYVTAVEHDISTQIEYTTKYITTTATQAYTMSFPVTVTKTIGCTNQPIRRGHDSDAKNKEPALILKERTDGCRTITVTEWATTTATEFVTEIQSIVATRTLPVTISLLSTVYDYTTAWVSTTHVFTTTVVSERPVTITKDNTIYATTSTTIYTTLVTTVTTSYPVVSSVPRTATQTVTASDAESVTVSKPADQTVTVSAQPSGITLPGLTPTLPGSTVLTTVTKTLPPSAITVTQERETTTVTQPASTVTEVRTEIRTETLPPSIESLPASTVTMTPILHVSLCPAPTGAAAPLQPDSDLTFGCKPGYVCDPPKPYGCNLWPDPPADNFLCNPRHCVPSPSFTKVTWDQCETSYYPPSNGYFNLNPEAFGLSYDIFQYNIYQQVVDGRTATVTTGNWDSQASLTQWPRQTTQPPLAMRRRTAPEKDERKGCRSYKRGITPSICFDDCNNAYIIALAIGKTDKLCEEHSSFQDSYSSCAQCVLANANNASRAIMDYVRPEFAQFLNFCNGKSPISPSSAAFEAPQPIVTQLPAFKTRTQADTRGPGFTAVSSRLRASPSQVSYSNPASSFSTAAVSSARLPTSPRQQSTAPATHPGKVAALSSSAAVTSNAITTEASADPVTFEAGTSADASTTTTSPVTSSSRNMDAGSSQTPARTPIQATPATGVTESRRPGTAATYPSVNVTSQSLVSAVPTASACRISGHHLVSFAFVTALSSLMF</sequence>
<dbReference type="PANTHER" id="PTHR38122:SF1">
    <property type="entry name" value="GLYCOPROTEIN X"/>
    <property type="match status" value="1"/>
</dbReference>
<evidence type="ECO:0008006" key="4">
    <source>
        <dbReference type="Google" id="ProtNLM"/>
    </source>
</evidence>
<feature type="compositionally biased region" description="Polar residues" evidence="1">
    <location>
        <begin position="652"/>
        <end position="664"/>
    </location>
</feature>
<dbReference type="OrthoDB" id="5414836at2759"/>
<feature type="compositionally biased region" description="Polar residues" evidence="1">
    <location>
        <begin position="630"/>
        <end position="639"/>
    </location>
</feature>
<evidence type="ECO:0000256" key="1">
    <source>
        <dbReference type="SAM" id="MobiDB-lite"/>
    </source>
</evidence>
<feature type="compositionally biased region" description="Polar residues" evidence="1">
    <location>
        <begin position="717"/>
        <end position="741"/>
    </location>
</feature>
<feature type="region of interest" description="Disordered" evidence="1">
    <location>
        <begin position="696"/>
        <end position="750"/>
    </location>
</feature>
<evidence type="ECO:0000313" key="2">
    <source>
        <dbReference type="EMBL" id="QUC19388.1"/>
    </source>
</evidence>
<dbReference type="GeneID" id="66064407"/>
<name>A0A8E5HQ88_USTVR</name>
<dbReference type="KEGG" id="uvi:66064407"/>
<protein>
    <recommendedName>
        <fullName evidence="4">Glycoprotein X</fullName>
    </recommendedName>
</protein>
<feature type="compositionally biased region" description="Low complexity" evidence="1">
    <location>
        <begin position="640"/>
        <end position="651"/>
    </location>
</feature>
<proteinExistence type="predicted"/>
<dbReference type="EMBL" id="CP072755">
    <property type="protein sequence ID" value="QUC19388.1"/>
    <property type="molecule type" value="Genomic_DNA"/>
</dbReference>
<reference evidence="2" key="1">
    <citation type="submission" date="2020-03" db="EMBL/GenBank/DDBJ databases">
        <title>A mixture of massive structural variations and highly conserved coding sequences in Ustilaginoidea virens genome.</title>
        <authorList>
            <person name="Zhang K."/>
            <person name="Zhao Z."/>
            <person name="Zhang Z."/>
            <person name="Li Y."/>
            <person name="Hsiang T."/>
            <person name="Sun W."/>
        </authorList>
    </citation>
    <scope>NUCLEOTIDE SEQUENCE</scope>
    <source>
        <strain evidence="2">UV-8b</strain>
    </source>
</reference>